<name>A0AAV9XCZ1_9PEZI</name>
<feature type="compositionally biased region" description="Polar residues" evidence="1">
    <location>
        <begin position="12"/>
        <end position="21"/>
    </location>
</feature>
<keyword evidence="3" id="KW-1185">Reference proteome</keyword>
<dbReference type="EMBL" id="JAVHJO010000005">
    <property type="protein sequence ID" value="KAK6539964.1"/>
    <property type="molecule type" value="Genomic_DNA"/>
</dbReference>
<evidence type="ECO:0000256" key="1">
    <source>
        <dbReference type="SAM" id="MobiDB-lite"/>
    </source>
</evidence>
<dbReference type="AlphaFoldDB" id="A0AAV9XCZ1"/>
<organism evidence="2 3">
    <name type="scientific">Orbilia ellipsospora</name>
    <dbReference type="NCBI Taxonomy" id="2528407"/>
    <lineage>
        <taxon>Eukaryota</taxon>
        <taxon>Fungi</taxon>
        <taxon>Dikarya</taxon>
        <taxon>Ascomycota</taxon>
        <taxon>Pezizomycotina</taxon>
        <taxon>Orbiliomycetes</taxon>
        <taxon>Orbiliales</taxon>
        <taxon>Orbiliaceae</taxon>
        <taxon>Orbilia</taxon>
    </lineage>
</organism>
<feature type="region of interest" description="Disordered" evidence="1">
    <location>
        <begin position="95"/>
        <end position="119"/>
    </location>
</feature>
<reference evidence="2 3" key="1">
    <citation type="submission" date="2019-10" db="EMBL/GenBank/DDBJ databases">
        <authorList>
            <person name="Palmer J.M."/>
        </authorList>
    </citation>
    <scope>NUCLEOTIDE SEQUENCE [LARGE SCALE GENOMIC DNA]</scope>
    <source>
        <strain evidence="2 3">TWF694</strain>
    </source>
</reference>
<evidence type="ECO:0008006" key="4">
    <source>
        <dbReference type="Google" id="ProtNLM"/>
    </source>
</evidence>
<comment type="caution">
    <text evidence="2">The sequence shown here is derived from an EMBL/GenBank/DDBJ whole genome shotgun (WGS) entry which is preliminary data.</text>
</comment>
<proteinExistence type="predicted"/>
<protein>
    <recommendedName>
        <fullName evidence="4">F-box domain-containing protein</fullName>
    </recommendedName>
</protein>
<dbReference type="Proteomes" id="UP001365542">
    <property type="component" value="Unassembled WGS sequence"/>
</dbReference>
<feature type="region of interest" description="Disordered" evidence="1">
    <location>
        <begin position="1"/>
        <end position="42"/>
    </location>
</feature>
<evidence type="ECO:0000313" key="2">
    <source>
        <dbReference type="EMBL" id="KAK6539964.1"/>
    </source>
</evidence>
<sequence length="270" mass="30339">MDSDVEMDLDISTPSSSTTDLTIPPTSFPSSPSPSSPPKSRRHVDLPPEIILEILSLCAWEDQDVFRHVSELWYSYILKSLRRTRFDYPPPVASLPTEVPPSPTSPPPSPPPPPLHLFPTTSNPITTKYNCGTHKLLRSLTMSYLWTRPTDEFRLDKRSDGVWWPEGSVTEQWLSKTFFWTESCTDPPMKGVKIRLKGCYWNNQEGDLVLQMTCFAGNGVAVSVADVCSRIKRLFTVSPYRNVLVYDVELKMGDDGVPYLGGKAVLTKKS</sequence>
<accession>A0AAV9XCZ1</accession>
<evidence type="ECO:0000313" key="3">
    <source>
        <dbReference type="Proteomes" id="UP001365542"/>
    </source>
</evidence>
<feature type="compositionally biased region" description="Pro residues" evidence="1">
    <location>
        <begin position="95"/>
        <end position="116"/>
    </location>
</feature>
<gene>
    <name evidence="2" type="ORF">TWF694_008798</name>
</gene>